<feature type="region of interest" description="Disordered" evidence="6">
    <location>
        <begin position="143"/>
        <end position="167"/>
    </location>
</feature>
<reference evidence="8 10" key="1">
    <citation type="submission" date="2008-03" db="EMBL/GenBank/DDBJ databases">
        <title>Annotation of Ixodes scapularis.</title>
        <authorList>
            <consortium name="Ixodes scapularis Genome Project Consortium"/>
            <person name="Caler E."/>
            <person name="Hannick L.I."/>
            <person name="Bidwell S."/>
            <person name="Joardar V."/>
            <person name="Thiagarajan M."/>
            <person name="Amedeo P."/>
            <person name="Galinsky K.J."/>
            <person name="Schobel S."/>
            <person name="Inman J."/>
            <person name="Hostetler J."/>
            <person name="Miller J."/>
            <person name="Hammond M."/>
            <person name="Megy K."/>
            <person name="Lawson D."/>
            <person name="Kodira C."/>
            <person name="Sutton G."/>
            <person name="Meyer J."/>
            <person name="Hill C.A."/>
            <person name="Birren B."/>
            <person name="Nene V."/>
            <person name="Collins F."/>
            <person name="Alarcon-Chaidez F."/>
            <person name="Wikel S."/>
            <person name="Strausberg R."/>
        </authorList>
    </citation>
    <scope>NUCLEOTIDE SEQUENCE [LARGE SCALE GENOMIC DNA]</scope>
    <source>
        <strain evidence="10">Wikel</strain>
        <strain evidence="8">Wikel colony</strain>
    </source>
</reference>
<accession>B7PT82</accession>
<dbReference type="OrthoDB" id="654211at2759"/>
<evidence type="ECO:0000256" key="6">
    <source>
        <dbReference type="SAM" id="MobiDB-lite"/>
    </source>
</evidence>
<keyword evidence="1" id="KW-0479">Metal-binding</keyword>
<dbReference type="GO" id="GO:0000981">
    <property type="term" value="F:DNA-binding transcription factor activity, RNA polymerase II-specific"/>
    <property type="evidence" value="ECO:0000318"/>
    <property type="project" value="GO_Central"/>
</dbReference>
<sequence length="653" mass="70344">QVFQCPECPYSSAWSRCVRLHLGKVHGIQNAPASLWRDQPLLDEILGILQNLKNLAEASNGSGLVAAPATPGSVAEKRYVCPRCPYATDRRDLYHRHENIHKDDKPFHCYVCFKLFNRADHVKKHFLRIHKNHPYDIGLIRRHPPRTGSSHASPVASSHGPSTGQNGQWALAHSNVGVPRLPTGSCGAADCSGVLPGTNGCSAGGAQSWGFHNSPSTLCGGSGGGHGHVAKVPGCLGTAQEGAAKGKRGAAKAATSGGSAASAAAKTFACAYCPWRGVDGWCLRRHLNTHIKPFSCPFCEYKAARSERLNTHVLKVHGKHLCNKCHFAGEDSIALERHIKENHLSSSLNDKSRMGCSLYPPFPVRAPHPPAPQPVDKCKVEPCGCSTNNGTSACSSNPKTQLGPTEQRRLADCVSNGTCAGGIGGGSGKWHKAREDSSSRRGAGLPCAPSLDLRLDQSCSPLTIPSPTSFPYRCVVCGFCSFTQDTMIGHMRLHSGETLRCRATDTCCRYSTPFEEVLCKHVGTEHGDDHAVARCPHCGLPCGSAQVLARHAAEGHHGAIPRGRCADCAATLLRHFGFVVEEGEDAPGRVGTTPELRARRLKQSRKQPTPRKVVVCCSERCNQLQPTSVCSQHRKKRIPKTGLLRPPRLTCWR</sequence>
<keyword evidence="2" id="KW-0677">Repeat</keyword>
<dbReference type="EnsemblMetazoa" id="ISCW019333-RA">
    <property type="protein sequence ID" value="ISCW019333-PA"/>
    <property type="gene ID" value="ISCW019333"/>
</dbReference>
<dbReference type="PANTHER" id="PTHR24408">
    <property type="entry name" value="ZINC FINGER PROTEIN"/>
    <property type="match status" value="1"/>
</dbReference>
<dbReference type="EMBL" id="ABJB011080640">
    <property type="status" value="NOT_ANNOTATED_CDS"/>
    <property type="molecule type" value="Genomic_DNA"/>
</dbReference>
<evidence type="ECO:0000256" key="4">
    <source>
        <dbReference type="ARBA" id="ARBA00022833"/>
    </source>
</evidence>
<dbReference type="PANTHER" id="PTHR24408:SF58">
    <property type="entry name" value="TRANSCRIPTION FACTOR (TFIIIA), PUTATIVE (AFU_ORTHOLOGUE AFUA_1G05150)-RELATED"/>
    <property type="match status" value="1"/>
</dbReference>
<dbReference type="GO" id="GO:0008270">
    <property type="term" value="F:zinc ion binding"/>
    <property type="evidence" value="ECO:0007669"/>
    <property type="project" value="UniProtKB-KW"/>
</dbReference>
<dbReference type="EMBL" id="ABJB010385231">
    <property type="status" value="NOT_ANNOTATED_CDS"/>
    <property type="molecule type" value="Genomic_DNA"/>
</dbReference>
<gene>
    <name evidence="8" type="ORF">IscW_ISCW019333</name>
</gene>
<evidence type="ECO:0000256" key="5">
    <source>
        <dbReference type="PROSITE-ProRule" id="PRU00042"/>
    </source>
</evidence>
<dbReference type="PROSITE" id="PS50157">
    <property type="entry name" value="ZINC_FINGER_C2H2_2"/>
    <property type="match status" value="3"/>
</dbReference>
<dbReference type="EMBL" id="DS784243">
    <property type="protein sequence ID" value="EEC09804.1"/>
    <property type="molecule type" value="Genomic_DNA"/>
</dbReference>
<dbReference type="AlphaFoldDB" id="B7PT82"/>
<evidence type="ECO:0000259" key="7">
    <source>
        <dbReference type="PROSITE" id="PS50157"/>
    </source>
</evidence>
<evidence type="ECO:0000313" key="9">
    <source>
        <dbReference type="EnsemblMetazoa" id="ISCW019333-PA"/>
    </source>
</evidence>
<dbReference type="InterPro" id="IPR013087">
    <property type="entry name" value="Znf_C2H2_type"/>
</dbReference>
<evidence type="ECO:0000313" key="8">
    <source>
        <dbReference type="EMBL" id="EEC09804.1"/>
    </source>
</evidence>
<dbReference type="PROSITE" id="PS00028">
    <property type="entry name" value="ZINC_FINGER_C2H2_1"/>
    <property type="match status" value="2"/>
</dbReference>
<evidence type="ECO:0000256" key="2">
    <source>
        <dbReference type="ARBA" id="ARBA00022737"/>
    </source>
</evidence>
<dbReference type="Proteomes" id="UP000001555">
    <property type="component" value="Unassembled WGS sequence"/>
</dbReference>
<dbReference type="Gene3D" id="3.30.160.60">
    <property type="entry name" value="Classic Zinc Finger"/>
    <property type="match status" value="2"/>
</dbReference>
<feature type="region of interest" description="Disordered" evidence="6">
    <location>
        <begin position="587"/>
        <end position="606"/>
    </location>
</feature>
<feature type="compositionally biased region" description="Polar residues" evidence="6">
    <location>
        <begin position="147"/>
        <end position="167"/>
    </location>
</feature>
<feature type="domain" description="C2H2-type" evidence="7">
    <location>
        <begin position="472"/>
        <end position="499"/>
    </location>
</feature>
<dbReference type="InterPro" id="IPR036236">
    <property type="entry name" value="Znf_C2H2_sf"/>
</dbReference>
<feature type="domain" description="C2H2-type" evidence="7">
    <location>
        <begin position="107"/>
        <end position="135"/>
    </location>
</feature>
<organism>
    <name type="scientific">Ixodes scapularis</name>
    <name type="common">Black-legged tick</name>
    <name type="synonym">Deer tick</name>
    <dbReference type="NCBI Taxonomy" id="6945"/>
    <lineage>
        <taxon>Eukaryota</taxon>
        <taxon>Metazoa</taxon>
        <taxon>Ecdysozoa</taxon>
        <taxon>Arthropoda</taxon>
        <taxon>Chelicerata</taxon>
        <taxon>Arachnida</taxon>
        <taxon>Acari</taxon>
        <taxon>Parasitiformes</taxon>
        <taxon>Ixodida</taxon>
        <taxon>Ixodoidea</taxon>
        <taxon>Ixodidae</taxon>
        <taxon>Ixodinae</taxon>
        <taxon>Ixodes</taxon>
    </lineage>
</organism>
<dbReference type="FunFam" id="3.30.160.60:FF:001924">
    <property type="entry name" value="Charlatan, isoform F"/>
    <property type="match status" value="1"/>
</dbReference>
<keyword evidence="10" id="KW-1185">Reference proteome</keyword>
<dbReference type="VEuPathDB" id="VectorBase:ISCP_030079"/>
<reference evidence="9" key="2">
    <citation type="submission" date="2020-05" db="UniProtKB">
        <authorList>
            <consortium name="EnsemblMetazoa"/>
        </authorList>
    </citation>
    <scope>IDENTIFICATION</scope>
    <source>
        <strain evidence="9">wikel</strain>
    </source>
</reference>
<dbReference type="EMBL" id="ABJB010147108">
    <property type="status" value="NOT_ANNOTATED_CDS"/>
    <property type="molecule type" value="Genomic_DNA"/>
</dbReference>
<dbReference type="SUPFAM" id="SSF57667">
    <property type="entry name" value="beta-beta-alpha zinc fingers"/>
    <property type="match status" value="2"/>
</dbReference>
<feature type="domain" description="C2H2-type" evidence="7">
    <location>
        <begin position="79"/>
        <end position="106"/>
    </location>
</feature>
<evidence type="ECO:0000256" key="3">
    <source>
        <dbReference type="ARBA" id="ARBA00022771"/>
    </source>
</evidence>
<dbReference type="VEuPathDB" id="VectorBase:ISCI019333"/>
<dbReference type="VEuPathDB" id="VectorBase:ISCW019333"/>
<dbReference type="PaxDb" id="6945-B7PT82"/>
<feature type="non-terminal residue" evidence="8">
    <location>
        <position position="653"/>
    </location>
</feature>
<evidence type="ECO:0000256" key="1">
    <source>
        <dbReference type="ARBA" id="ARBA00022723"/>
    </source>
</evidence>
<dbReference type="EMBL" id="ABJB010469207">
    <property type="status" value="NOT_ANNOTATED_CDS"/>
    <property type="molecule type" value="Genomic_DNA"/>
</dbReference>
<proteinExistence type="predicted"/>
<dbReference type="HOGENOM" id="CLU_420141_0_0_1"/>
<dbReference type="SMART" id="SM00355">
    <property type="entry name" value="ZnF_C2H2"/>
    <property type="match status" value="8"/>
</dbReference>
<protein>
    <recommendedName>
        <fullName evidence="7">C2H2-type domain-containing protein</fullName>
    </recommendedName>
</protein>
<name>B7PT82_IXOSC</name>
<keyword evidence="3 5" id="KW-0863">Zinc-finger</keyword>
<dbReference type="GO" id="GO:0006357">
    <property type="term" value="P:regulation of transcription by RNA polymerase II"/>
    <property type="evidence" value="ECO:0000318"/>
    <property type="project" value="GO_Central"/>
</dbReference>
<dbReference type="InParanoid" id="B7PT82"/>
<evidence type="ECO:0000313" key="10">
    <source>
        <dbReference type="Proteomes" id="UP000001555"/>
    </source>
</evidence>
<feature type="non-terminal residue" evidence="8">
    <location>
        <position position="1"/>
    </location>
</feature>
<keyword evidence="4" id="KW-0862">Zinc</keyword>